<feature type="region of interest" description="Disordered" evidence="4">
    <location>
        <begin position="601"/>
        <end position="635"/>
    </location>
</feature>
<sequence length="654" mass="71860">CRLPALCWRLLSRYNQPFEDAPLVQMSTLTYETPQGLRIWGGGLVKEKNKGQIQPAEPWSPLKNELRRKYLTQVDILLQDEGCLECTGDGGGEDARVTLSPPLASPAGPAPGRRGRVSGESPGGPVKPASRPCSADLAVVPRSASVSLQGTGGHGFSSSLSFEPDDICDVTISDLYAGMLHSMSLLLSTKPSCILSTKTSFVLHNWSSRRRCSRSRVNGTHCRGGRRPHRGSRERLPVRAGPGRDRGALRDCENVLDASGQKTGLKLDKAFLEVNKPQALKWGPSWKESLTPEGRSLLPYGDSRAVCHLHQKNRYKALKWFISPVKIVSTPRILPGKRGSHYREIESRFDKLHQEYCPSPRKQPVLTSLPGSSAVDVYRGGPASPRGPRGFETRRLSGTFGTAEAKRLNEALEELGDRARGAGRCLQRRGSPPPLPETSPVQSPRRSEQTLLFWGNDSLGILRKSASPNRPTSVAGVQPLSCGRDRYKEIKEKFDKLHQKYCQQSPPRTKALLRVGACPDKASLEVQHQRGTLGTLNPDSGFQSPPKLSASPQQSIEHPLRLTATEAQPLTRLVLTAARGHRSPPKRRRLSDSVLCGQWASSQDSSRVVGQPIPRPGERSSPHSPAEKKRCNNTSFKMEEKSDFVLEKFKAGEV</sequence>
<evidence type="ECO:0000256" key="2">
    <source>
        <dbReference type="ARBA" id="ARBA00023125"/>
    </source>
</evidence>
<evidence type="ECO:0000256" key="4">
    <source>
        <dbReference type="SAM" id="MobiDB-lite"/>
    </source>
</evidence>
<evidence type="ECO:0000259" key="5">
    <source>
        <dbReference type="Pfam" id="PF12346"/>
    </source>
</evidence>
<reference evidence="7" key="2">
    <citation type="submission" date="2025-09" db="UniProtKB">
        <authorList>
            <consortium name="Ensembl"/>
        </authorList>
    </citation>
    <scope>IDENTIFICATION</scope>
</reference>
<dbReference type="GO" id="GO:0042393">
    <property type="term" value="F:histone binding"/>
    <property type="evidence" value="ECO:0007669"/>
    <property type="project" value="TreeGrafter"/>
</dbReference>
<name>A0A8C9KWC8_PANTA</name>
<dbReference type="Pfam" id="PF12347">
    <property type="entry name" value="HJURP_C"/>
    <property type="match status" value="2"/>
</dbReference>
<evidence type="ECO:0000313" key="7">
    <source>
        <dbReference type="Ensembl" id="ENSPTIP00000022013.1"/>
    </source>
</evidence>
<dbReference type="GO" id="GO:0000775">
    <property type="term" value="C:chromosome, centromeric region"/>
    <property type="evidence" value="ECO:0007669"/>
    <property type="project" value="TreeGrafter"/>
</dbReference>
<protein>
    <recommendedName>
        <fullName evidence="9">Holliday junction recognition protein</fullName>
    </recommendedName>
</protein>
<feature type="compositionally biased region" description="Polar residues" evidence="4">
    <location>
        <begin position="532"/>
        <end position="543"/>
    </location>
</feature>
<dbReference type="PANTHER" id="PTHR15992:SF5">
    <property type="entry name" value="HOLLIDAY JUNCTION RECOGNITION PROTEIN"/>
    <property type="match status" value="1"/>
</dbReference>
<accession>A0A8C9KWC8</accession>
<feature type="compositionally biased region" description="Low complexity" evidence="4">
    <location>
        <begin position="379"/>
        <end position="388"/>
    </location>
</feature>
<proteinExistence type="predicted"/>
<dbReference type="AlphaFoldDB" id="A0A8C9KWC8"/>
<dbReference type="InterPro" id="IPR022102">
    <property type="entry name" value="HJURP_C"/>
</dbReference>
<feature type="compositionally biased region" description="Basic and acidic residues" evidence="4">
    <location>
        <begin position="616"/>
        <end position="630"/>
    </location>
</feature>
<dbReference type="Gene3D" id="6.10.250.2320">
    <property type="match status" value="1"/>
</dbReference>
<evidence type="ECO:0000259" key="6">
    <source>
        <dbReference type="Pfam" id="PF12347"/>
    </source>
</evidence>
<feature type="domain" description="Holliday junction recognition protein HJURP central" evidence="5">
    <location>
        <begin position="183"/>
        <end position="289"/>
    </location>
</feature>
<dbReference type="PANTHER" id="PTHR15992">
    <property type="entry name" value="HOLLIDAY JUNCTION RECOGNITION PROTEIN"/>
    <property type="match status" value="1"/>
</dbReference>
<feature type="compositionally biased region" description="Basic and acidic residues" evidence="4">
    <location>
        <begin position="231"/>
        <end position="244"/>
    </location>
</feature>
<comment type="subcellular location">
    <subcellularLocation>
        <location evidence="1">Nucleus</location>
    </subcellularLocation>
</comment>
<dbReference type="GO" id="GO:0005634">
    <property type="term" value="C:nucleus"/>
    <property type="evidence" value="ECO:0007669"/>
    <property type="project" value="UniProtKB-SubCell"/>
</dbReference>
<reference evidence="7" key="1">
    <citation type="submission" date="2025-08" db="UniProtKB">
        <authorList>
            <consortium name="Ensembl"/>
        </authorList>
    </citation>
    <scope>IDENTIFICATION</scope>
</reference>
<feature type="region of interest" description="Disordered" evidence="4">
    <location>
        <begin position="532"/>
        <end position="555"/>
    </location>
</feature>
<dbReference type="Pfam" id="PF12346">
    <property type="entry name" value="HJURP_mid"/>
    <property type="match status" value="1"/>
</dbReference>
<evidence type="ECO:0000313" key="8">
    <source>
        <dbReference type="Proteomes" id="UP000675900"/>
    </source>
</evidence>
<evidence type="ECO:0008006" key="9">
    <source>
        <dbReference type="Google" id="ProtNLM"/>
    </source>
</evidence>
<feature type="region of interest" description="Disordered" evidence="4">
    <location>
        <begin position="423"/>
        <end position="447"/>
    </location>
</feature>
<feature type="region of interest" description="Disordered" evidence="4">
    <location>
        <begin position="217"/>
        <end position="244"/>
    </location>
</feature>
<dbReference type="GeneTree" id="ENSGT00390000005575"/>
<evidence type="ECO:0000256" key="3">
    <source>
        <dbReference type="ARBA" id="ARBA00023242"/>
    </source>
</evidence>
<feature type="region of interest" description="Disordered" evidence="4">
    <location>
        <begin position="94"/>
        <end position="134"/>
    </location>
</feature>
<feature type="region of interest" description="Disordered" evidence="4">
    <location>
        <begin position="360"/>
        <end position="394"/>
    </location>
</feature>
<keyword evidence="2" id="KW-0238">DNA-binding</keyword>
<feature type="domain" description="Holliday junction regulator protein family C-terminal" evidence="6">
    <location>
        <begin position="464"/>
        <end position="523"/>
    </location>
</feature>
<feature type="compositionally biased region" description="Low complexity" evidence="4">
    <location>
        <begin position="99"/>
        <end position="112"/>
    </location>
</feature>
<feature type="domain" description="Holliday junction regulator protein family C-terminal" evidence="6">
    <location>
        <begin position="320"/>
        <end position="381"/>
    </location>
</feature>
<keyword evidence="8" id="KW-1185">Reference proteome</keyword>
<evidence type="ECO:0000256" key="1">
    <source>
        <dbReference type="ARBA" id="ARBA00004123"/>
    </source>
</evidence>
<dbReference type="Proteomes" id="UP000675900">
    <property type="component" value="Unassembled WGS sequence"/>
</dbReference>
<dbReference type="GO" id="GO:0003677">
    <property type="term" value="F:DNA binding"/>
    <property type="evidence" value="ECO:0007669"/>
    <property type="project" value="UniProtKB-KW"/>
</dbReference>
<dbReference type="Ensembl" id="ENSPTIT00000026414.1">
    <property type="protein sequence ID" value="ENSPTIP00000022013.1"/>
    <property type="gene ID" value="ENSPTIG00000018950.1"/>
</dbReference>
<keyword evidence="3" id="KW-0539">Nucleus</keyword>
<dbReference type="GO" id="GO:0034080">
    <property type="term" value="P:CENP-A containing chromatin assembly"/>
    <property type="evidence" value="ECO:0007669"/>
    <property type="project" value="TreeGrafter"/>
</dbReference>
<dbReference type="InterPro" id="IPR021052">
    <property type="entry name" value="HJURP_central_dom"/>
</dbReference>
<organism evidence="7 8">
    <name type="scientific">Panthera tigris altaica</name>
    <name type="common">Siberian tiger</name>
    <dbReference type="NCBI Taxonomy" id="74533"/>
    <lineage>
        <taxon>Eukaryota</taxon>
        <taxon>Metazoa</taxon>
        <taxon>Chordata</taxon>
        <taxon>Craniata</taxon>
        <taxon>Vertebrata</taxon>
        <taxon>Euteleostomi</taxon>
        <taxon>Mammalia</taxon>
        <taxon>Eutheria</taxon>
        <taxon>Laurasiatheria</taxon>
        <taxon>Carnivora</taxon>
        <taxon>Feliformia</taxon>
        <taxon>Felidae</taxon>
        <taxon>Pantherinae</taxon>
        <taxon>Panthera</taxon>
    </lineage>
</organism>